<gene>
    <name evidence="11" type="ORF">IscW_ISCW019653</name>
</gene>
<keyword evidence="13" id="KW-1185">Reference proteome</keyword>
<evidence type="ECO:0000313" key="12">
    <source>
        <dbReference type="EnsemblMetazoa" id="ISCW019653-PA"/>
    </source>
</evidence>
<reference evidence="12" key="2">
    <citation type="submission" date="2020-05" db="UniProtKB">
        <authorList>
            <consortium name="EnsemblMetazoa"/>
        </authorList>
    </citation>
    <scope>IDENTIFICATION</scope>
    <source>
        <strain evidence="12">wikel</strain>
    </source>
</reference>
<dbReference type="GO" id="GO:0004674">
    <property type="term" value="F:protein serine/threonine kinase activity"/>
    <property type="evidence" value="ECO:0007669"/>
    <property type="project" value="UniProtKB-KW"/>
</dbReference>
<dbReference type="EMBL" id="ABJB010341333">
    <property type="status" value="NOT_ANNOTATED_CDS"/>
    <property type="molecule type" value="Genomic_DNA"/>
</dbReference>
<keyword evidence="4 11" id="KW-0808">Transferase</keyword>
<keyword evidence="5" id="KW-0547">Nucleotide-binding</keyword>
<evidence type="ECO:0000256" key="1">
    <source>
        <dbReference type="ARBA" id="ARBA00010886"/>
    </source>
</evidence>
<dbReference type="InterPro" id="IPR008271">
    <property type="entry name" value="Ser/Thr_kinase_AS"/>
</dbReference>
<protein>
    <recommendedName>
        <fullName evidence="2">non-specific serine/threonine protein kinase</fullName>
        <ecNumber evidence="2">2.7.11.1</ecNumber>
    </recommendedName>
</protein>
<dbReference type="STRING" id="6945.B7PUG1"/>
<keyword evidence="6 11" id="KW-0418">Kinase</keyword>
<organism>
    <name type="scientific">Ixodes scapularis</name>
    <name type="common">Black-legged tick</name>
    <name type="synonym">Deer tick</name>
    <dbReference type="NCBI Taxonomy" id="6945"/>
    <lineage>
        <taxon>Eukaryota</taxon>
        <taxon>Metazoa</taxon>
        <taxon>Ecdysozoa</taxon>
        <taxon>Arthropoda</taxon>
        <taxon>Chelicerata</taxon>
        <taxon>Arachnida</taxon>
        <taxon>Acari</taxon>
        <taxon>Parasitiformes</taxon>
        <taxon>Ixodida</taxon>
        <taxon>Ixodoidea</taxon>
        <taxon>Ixodidae</taxon>
        <taxon>Ixodinae</taxon>
        <taxon>Ixodes</taxon>
    </lineage>
</organism>
<dbReference type="EMBL" id="DS792129">
    <property type="protein sequence ID" value="EEC10233.1"/>
    <property type="molecule type" value="Genomic_DNA"/>
</dbReference>
<dbReference type="VEuPathDB" id="VectorBase:ISCP_022329"/>
<dbReference type="PaxDb" id="6945-B7PUG1"/>
<evidence type="ECO:0000256" key="4">
    <source>
        <dbReference type="ARBA" id="ARBA00022679"/>
    </source>
</evidence>
<keyword evidence="7" id="KW-0067">ATP-binding</keyword>
<comment type="similarity">
    <text evidence="1">Belongs to the protein kinase superfamily. NEK Ser/Thr protein kinase family. NIMA subfamily.</text>
</comment>
<dbReference type="OrthoDB" id="248923at2759"/>
<dbReference type="VEuPathDB" id="VectorBase:ISCI019653"/>
<evidence type="ECO:0000256" key="5">
    <source>
        <dbReference type="ARBA" id="ARBA00022741"/>
    </source>
</evidence>
<dbReference type="VEuPathDB" id="VectorBase:ISCW019653"/>
<evidence type="ECO:0000259" key="10">
    <source>
        <dbReference type="PROSITE" id="PS50011"/>
    </source>
</evidence>
<evidence type="ECO:0000256" key="3">
    <source>
        <dbReference type="ARBA" id="ARBA00022527"/>
    </source>
</evidence>
<evidence type="ECO:0000256" key="2">
    <source>
        <dbReference type="ARBA" id="ARBA00012513"/>
    </source>
</evidence>
<dbReference type="HOGENOM" id="CLU_000288_63_23_1"/>
<evidence type="ECO:0000256" key="7">
    <source>
        <dbReference type="ARBA" id="ARBA00022840"/>
    </source>
</evidence>
<dbReference type="InterPro" id="IPR051131">
    <property type="entry name" value="NEK_Ser/Thr_kinase_NIMA"/>
</dbReference>
<feature type="non-terminal residue" evidence="11">
    <location>
        <position position="1"/>
    </location>
</feature>
<comment type="catalytic activity">
    <reaction evidence="8">
        <text>L-threonyl-[protein] + ATP = O-phospho-L-threonyl-[protein] + ADP + H(+)</text>
        <dbReference type="Rhea" id="RHEA:46608"/>
        <dbReference type="Rhea" id="RHEA-COMP:11060"/>
        <dbReference type="Rhea" id="RHEA-COMP:11605"/>
        <dbReference type="ChEBI" id="CHEBI:15378"/>
        <dbReference type="ChEBI" id="CHEBI:30013"/>
        <dbReference type="ChEBI" id="CHEBI:30616"/>
        <dbReference type="ChEBI" id="CHEBI:61977"/>
        <dbReference type="ChEBI" id="CHEBI:456216"/>
        <dbReference type="EC" id="2.7.11.1"/>
    </reaction>
</comment>
<dbReference type="EnsemblMetazoa" id="ISCW019653-RA">
    <property type="protein sequence ID" value="ISCW019653-PA"/>
    <property type="gene ID" value="ISCW019653"/>
</dbReference>
<evidence type="ECO:0000313" key="13">
    <source>
        <dbReference type="Proteomes" id="UP000001555"/>
    </source>
</evidence>
<dbReference type="Pfam" id="PF00069">
    <property type="entry name" value="Pkinase"/>
    <property type="match status" value="1"/>
</dbReference>
<comment type="catalytic activity">
    <reaction evidence="9">
        <text>L-seryl-[protein] + ATP = O-phospho-L-seryl-[protein] + ADP + H(+)</text>
        <dbReference type="Rhea" id="RHEA:17989"/>
        <dbReference type="Rhea" id="RHEA-COMP:9863"/>
        <dbReference type="Rhea" id="RHEA-COMP:11604"/>
        <dbReference type="ChEBI" id="CHEBI:15378"/>
        <dbReference type="ChEBI" id="CHEBI:29999"/>
        <dbReference type="ChEBI" id="CHEBI:30616"/>
        <dbReference type="ChEBI" id="CHEBI:83421"/>
        <dbReference type="ChEBI" id="CHEBI:456216"/>
        <dbReference type="EC" id="2.7.11.1"/>
    </reaction>
</comment>
<feature type="non-terminal residue" evidence="11">
    <location>
        <position position="192"/>
    </location>
</feature>
<evidence type="ECO:0000313" key="11">
    <source>
        <dbReference type="EMBL" id="EEC10233.1"/>
    </source>
</evidence>
<evidence type="ECO:0000256" key="8">
    <source>
        <dbReference type="ARBA" id="ARBA00047899"/>
    </source>
</evidence>
<dbReference type="Proteomes" id="UP000001555">
    <property type="component" value="Unassembled WGS sequence"/>
</dbReference>
<dbReference type="GO" id="GO:0005524">
    <property type="term" value="F:ATP binding"/>
    <property type="evidence" value="ECO:0007669"/>
    <property type="project" value="UniProtKB-KW"/>
</dbReference>
<dbReference type="Gene3D" id="3.30.200.20">
    <property type="entry name" value="Phosphorylase Kinase, domain 1"/>
    <property type="match status" value="1"/>
</dbReference>
<dbReference type="PROSITE" id="PS00108">
    <property type="entry name" value="PROTEIN_KINASE_ST"/>
    <property type="match status" value="1"/>
</dbReference>
<dbReference type="Gene3D" id="1.10.510.10">
    <property type="entry name" value="Transferase(Phosphotransferase) domain 1"/>
    <property type="match status" value="1"/>
</dbReference>
<dbReference type="SMART" id="SM00220">
    <property type="entry name" value="S_TKc"/>
    <property type="match status" value="1"/>
</dbReference>
<dbReference type="EC" id="2.7.11.1" evidence="2"/>
<dbReference type="SUPFAM" id="SSF56112">
    <property type="entry name" value="Protein kinase-like (PK-like)"/>
    <property type="match status" value="1"/>
</dbReference>
<dbReference type="AlphaFoldDB" id="B7PUG1"/>
<dbReference type="InterPro" id="IPR011009">
    <property type="entry name" value="Kinase-like_dom_sf"/>
</dbReference>
<keyword evidence="3" id="KW-0723">Serine/threonine-protein kinase</keyword>
<name>B7PUG1_IXOSC</name>
<dbReference type="PANTHER" id="PTHR44899">
    <property type="entry name" value="CAMK FAMILY PROTEIN KINASE"/>
    <property type="match status" value="1"/>
</dbReference>
<evidence type="ECO:0000256" key="6">
    <source>
        <dbReference type="ARBA" id="ARBA00022777"/>
    </source>
</evidence>
<sequence length="192" mass="21617">VVCLYRERSSGRPVAIKHISVQQMSREEREQSLNEARVLAMLHHPNIVACHHSFLEDDQSLAIVMEYAPGEPASWARGPWGHSPTPQQVLSFLGQIVLALEHVHSRQILHRDLKSQNLLLDRHRALVKVGDFGISKVLSSRSKAHSVSSLPLSLRGSWSRLRLPSLQLKSDIWALGCVLYELLTLRNPFEGS</sequence>
<feature type="domain" description="Protein kinase" evidence="10">
    <location>
        <begin position="1"/>
        <end position="192"/>
    </location>
</feature>
<evidence type="ECO:0000256" key="9">
    <source>
        <dbReference type="ARBA" id="ARBA00048679"/>
    </source>
</evidence>
<dbReference type="PROSITE" id="PS50011">
    <property type="entry name" value="PROTEIN_KINASE_DOM"/>
    <property type="match status" value="1"/>
</dbReference>
<proteinExistence type="inferred from homology"/>
<reference evidence="11 13" key="1">
    <citation type="submission" date="2008-03" db="EMBL/GenBank/DDBJ databases">
        <title>Annotation of Ixodes scapularis.</title>
        <authorList>
            <consortium name="Ixodes scapularis Genome Project Consortium"/>
            <person name="Caler E."/>
            <person name="Hannick L.I."/>
            <person name="Bidwell S."/>
            <person name="Joardar V."/>
            <person name="Thiagarajan M."/>
            <person name="Amedeo P."/>
            <person name="Galinsky K.J."/>
            <person name="Schobel S."/>
            <person name="Inman J."/>
            <person name="Hostetler J."/>
            <person name="Miller J."/>
            <person name="Hammond M."/>
            <person name="Megy K."/>
            <person name="Lawson D."/>
            <person name="Kodira C."/>
            <person name="Sutton G."/>
            <person name="Meyer J."/>
            <person name="Hill C.A."/>
            <person name="Birren B."/>
            <person name="Nene V."/>
            <person name="Collins F."/>
            <person name="Alarcon-Chaidez F."/>
            <person name="Wikel S."/>
            <person name="Strausberg R."/>
        </authorList>
    </citation>
    <scope>NUCLEOTIDE SEQUENCE [LARGE SCALE GENOMIC DNA]</scope>
    <source>
        <strain evidence="13">Wikel</strain>
        <strain evidence="11">Wikel colony</strain>
    </source>
</reference>
<accession>B7PUG1</accession>
<dbReference type="InterPro" id="IPR000719">
    <property type="entry name" value="Prot_kinase_dom"/>
</dbReference>